<evidence type="ECO:0000256" key="5">
    <source>
        <dbReference type="SAM" id="MobiDB-lite"/>
    </source>
</evidence>
<feature type="compositionally biased region" description="Basic residues" evidence="5">
    <location>
        <begin position="172"/>
        <end position="188"/>
    </location>
</feature>
<reference evidence="6 7" key="1">
    <citation type="submission" date="2014-06" db="EMBL/GenBank/DDBJ databases">
        <authorList>
            <consortium name="DOE Joint Genome Institute"/>
            <person name="Kuo A."/>
            <person name="Kohler A."/>
            <person name="Nagy L.G."/>
            <person name="Floudas D."/>
            <person name="Copeland A."/>
            <person name="Barry K.W."/>
            <person name="Cichocki N."/>
            <person name="Veneault-Fourrey C."/>
            <person name="LaButti K."/>
            <person name="Lindquist E.A."/>
            <person name="Lipzen A."/>
            <person name="Lundell T."/>
            <person name="Morin E."/>
            <person name="Murat C."/>
            <person name="Sun H."/>
            <person name="Tunlid A."/>
            <person name="Henrissat B."/>
            <person name="Grigoriev I.V."/>
            <person name="Hibbett D.S."/>
            <person name="Martin F."/>
            <person name="Nordberg H.P."/>
            <person name="Cantor M.N."/>
            <person name="Hua S.X."/>
        </authorList>
    </citation>
    <scope>NUCLEOTIDE SEQUENCE [LARGE SCALE GENOMIC DNA]</scope>
    <source>
        <strain evidence="6 7">ATCC 200175</strain>
    </source>
</reference>
<protein>
    <submittedName>
        <fullName evidence="6">Unplaced genomic scaffold PAXINscaffold_33, whole genome shotgun sequence</fullName>
    </submittedName>
</protein>
<reference evidence="7" key="2">
    <citation type="submission" date="2015-01" db="EMBL/GenBank/DDBJ databases">
        <title>Evolutionary Origins and Diversification of the Mycorrhizal Mutualists.</title>
        <authorList>
            <consortium name="DOE Joint Genome Institute"/>
            <consortium name="Mycorrhizal Genomics Consortium"/>
            <person name="Kohler A."/>
            <person name="Kuo A."/>
            <person name="Nagy L.G."/>
            <person name="Floudas D."/>
            <person name="Copeland A."/>
            <person name="Barry K.W."/>
            <person name="Cichocki N."/>
            <person name="Veneault-Fourrey C."/>
            <person name="LaButti K."/>
            <person name="Lindquist E.A."/>
            <person name="Lipzen A."/>
            <person name="Lundell T."/>
            <person name="Morin E."/>
            <person name="Murat C."/>
            <person name="Riley R."/>
            <person name="Ohm R."/>
            <person name="Sun H."/>
            <person name="Tunlid A."/>
            <person name="Henrissat B."/>
            <person name="Grigoriev I.V."/>
            <person name="Hibbett D.S."/>
            <person name="Martin F."/>
        </authorList>
    </citation>
    <scope>NUCLEOTIDE SEQUENCE [LARGE SCALE GENOMIC DNA]</scope>
    <source>
        <strain evidence="7">ATCC 200175</strain>
    </source>
</reference>
<keyword evidence="1" id="KW-0479">Metal-binding</keyword>
<dbReference type="Proteomes" id="UP000053647">
    <property type="component" value="Unassembled WGS sequence"/>
</dbReference>
<keyword evidence="3" id="KW-0863">Zinc-finger</keyword>
<proteinExistence type="predicted"/>
<dbReference type="PANTHER" id="PTHR23057">
    <property type="entry name" value="JUXTAPOSED WITH ANOTHER ZINC FINGER PROTEIN 1"/>
    <property type="match status" value="1"/>
</dbReference>
<dbReference type="EMBL" id="KN819355">
    <property type="protein sequence ID" value="KIJ13154.1"/>
    <property type="molecule type" value="Genomic_DNA"/>
</dbReference>
<keyword evidence="4" id="KW-0862">Zinc</keyword>
<accession>A0A0C9SV71</accession>
<dbReference type="GO" id="GO:0008270">
    <property type="term" value="F:zinc ion binding"/>
    <property type="evidence" value="ECO:0007669"/>
    <property type="project" value="UniProtKB-KW"/>
</dbReference>
<evidence type="ECO:0000256" key="1">
    <source>
        <dbReference type="ARBA" id="ARBA00022723"/>
    </source>
</evidence>
<keyword evidence="2" id="KW-0677">Repeat</keyword>
<dbReference type="AlphaFoldDB" id="A0A0C9SV71"/>
<dbReference type="GO" id="GO:0005634">
    <property type="term" value="C:nucleus"/>
    <property type="evidence" value="ECO:0007669"/>
    <property type="project" value="TreeGrafter"/>
</dbReference>
<sequence>MYVPLPSSSPCNGTGWNGDHIPTLERDFQCSDFTCCGQSLGDLHELIDHFEEAHVTVIGPDGSSVYPTSQTGLGDRTPTPYCAVTPFSKVVFEDHRSWISEAVSDSSRLLPAKLTVPETEALVADFDVISETWTNLSADQLCLPPSSFTVDTDVDVQHDGHSSCLPLRTEKKRQRGNVGSRRRDKSHKCPSYLNPNGLKYHLEKGTCSIDPTFHRDPLRANCKDPFLMPE</sequence>
<name>A0A0C9SV71_PAXIN</name>
<feature type="region of interest" description="Disordered" evidence="5">
    <location>
        <begin position="172"/>
        <end position="192"/>
    </location>
</feature>
<evidence type="ECO:0000313" key="7">
    <source>
        <dbReference type="Proteomes" id="UP000053647"/>
    </source>
</evidence>
<dbReference type="OrthoDB" id="3269380at2759"/>
<dbReference type="InterPro" id="IPR051580">
    <property type="entry name" value="ZnF-Chromatin_assoc"/>
</dbReference>
<evidence type="ECO:0000256" key="4">
    <source>
        <dbReference type="ARBA" id="ARBA00022833"/>
    </source>
</evidence>
<evidence type="ECO:0000313" key="6">
    <source>
        <dbReference type="EMBL" id="KIJ13154.1"/>
    </source>
</evidence>
<dbReference type="HOGENOM" id="CLU_088658_0_0_1"/>
<organism evidence="6 7">
    <name type="scientific">Paxillus involutus ATCC 200175</name>
    <dbReference type="NCBI Taxonomy" id="664439"/>
    <lineage>
        <taxon>Eukaryota</taxon>
        <taxon>Fungi</taxon>
        <taxon>Dikarya</taxon>
        <taxon>Basidiomycota</taxon>
        <taxon>Agaricomycotina</taxon>
        <taxon>Agaricomycetes</taxon>
        <taxon>Agaricomycetidae</taxon>
        <taxon>Boletales</taxon>
        <taxon>Paxilineae</taxon>
        <taxon>Paxillaceae</taxon>
        <taxon>Paxillus</taxon>
    </lineage>
</organism>
<dbReference type="PANTHER" id="PTHR23057:SF0">
    <property type="entry name" value="JUXTAPOSED WITH ANOTHER ZINC FINGER PROTEIN 1"/>
    <property type="match status" value="1"/>
</dbReference>
<evidence type="ECO:0000256" key="3">
    <source>
        <dbReference type="ARBA" id="ARBA00022771"/>
    </source>
</evidence>
<keyword evidence="7" id="KW-1185">Reference proteome</keyword>
<evidence type="ECO:0000256" key="2">
    <source>
        <dbReference type="ARBA" id="ARBA00022737"/>
    </source>
</evidence>
<gene>
    <name evidence="6" type="ORF">PAXINDRAFT_14052</name>
</gene>